<comment type="subcellular location">
    <subcellularLocation>
        <location evidence="9 10">Cytoplasm</location>
    </subcellularLocation>
    <subcellularLocation>
        <location evidence="9 10">Cytoplasmic vesicle</location>
        <location evidence="9 10">COPI-coated vesicle membrane</location>
        <topology evidence="9 10">Peripheral membrane protein</topology>
        <orientation evidence="9 10">Cytoplasmic side</orientation>
    </subcellularLocation>
    <subcellularLocation>
        <location evidence="9 10">Golgi apparatus membrane</location>
        <topology evidence="9 10">Peripheral membrane protein</topology>
        <orientation evidence="9 10">Cytoplasmic side</orientation>
    </subcellularLocation>
</comment>
<keyword evidence="4 9" id="KW-0931">ER-Golgi transport</keyword>
<accession>A0A8H6BRE1</accession>
<dbReference type="CDD" id="cd09254">
    <property type="entry name" value="AP_delta-COPI_MHD"/>
    <property type="match status" value="1"/>
</dbReference>
<dbReference type="PANTHER" id="PTHR10121">
    <property type="entry name" value="COATOMER SUBUNIT DELTA"/>
    <property type="match status" value="1"/>
</dbReference>
<protein>
    <recommendedName>
        <fullName evidence="9">Coatomer subunit delta</fullName>
    </recommendedName>
</protein>
<proteinExistence type="inferred from homology"/>
<feature type="compositionally biased region" description="Polar residues" evidence="11">
    <location>
        <begin position="130"/>
        <end position="147"/>
    </location>
</feature>
<dbReference type="InterPro" id="IPR036168">
    <property type="entry name" value="AP2_Mu_C_sf"/>
</dbReference>
<dbReference type="Gene3D" id="3.30.450.60">
    <property type="match status" value="1"/>
</dbReference>
<dbReference type="InterPro" id="IPR027059">
    <property type="entry name" value="Coatomer_dsu"/>
</dbReference>
<dbReference type="PROSITE" id="PS51072">
    <property type="entry name" value="MHD"/>
    <property type="match status" value="1"/>
</dbReference>
<keyword evidence="7 9" id="KW-0472">Membrane</keyword>
<evidence type="ECO:0000313" key="14">
    <source>
        <dbReference type="Proteomes" id="UP000536275"/>
    </source>
</evidence>
<evidence type="ECO:0000256" key="4">
    <source>
        <dbReference type="ARBA" id="ARBA00022892"/>
    </source>
</evidence>
<dbReference type="GO" id="GO:0030126">
    <property type="term" value="C:COPI vesicle coat"/>
    <property type="evidence" value="ECO:0007669"/>
    <property type="project" value="UniProtKB-UniRule"/>
</dbReference>
<evidence type="ECO:0000256" key="3">
    <source>
        <dbReference type="ARBA" id="ARBA00022490"/>
    </source>
</evidence>
<dbReference type="AlphaFoldDB" id="A0A8H6BRE1"/>
<dbReference type="PANTHER" id="PTHR10121:SF0">
    <property type="entry name" value="COATOMER SUBUNIT DELTA"/>
    <property type="match status" value="1"/>
</dbReference>
<evidence type="ECO:0000313" key="13">
    <source>
        <dbReference type="EMBL" id="KAF6060501.1"/>
    </source>
</evidence>
<dbReference type="InterPro" id="IPR022775">
    <property type="entry name" value="AP_mu_sigma_su"/>
</dbReference>
<keyword evidence="2 9" id="KW-0813">Transport</keyword>
<dbReference type="GO" id="GO:0000139">
    <property type="term" value="C:Golgi membrane"/>
    <property type="evidence" value="ECO:0007669"/>
    <property type="project" value="UniProtKB-SubCell"/>
</dbReference>
<dbReference type="Gene3D" id="2.60.40.1170">
    <property type="entry name" value="Mu homology domain, subdomain B"/>
    <property type="match status" value="2"/>
</dbReference>
<dbReference type="Pfam" id="PF00928">
    <property type="entry name" value="Adap_comp_sub"/>
    <property type="match status" value="1"/>
</dbReference>
<dbReference type="Pfam" id="PF01217">
    <property type="entry name" value="Clat_adaptor_s"/>
    <property type="match status" value="1"/>
</dbReference>
<dbReference type="Proteomes" id="UP000536275">
    <property type="component" value="Unassembled WGS sequence"/>
</dbReference>
<feature type="region of interest" description="Disordered" evidence="11">
    <location>
        <begin position="130"/>
        <end position="199"/>
    </location>
</feature>
<evidence type="ECO:0000256" key="9">
    <source>
        <dbReference type="RuleBase" id="RU364018"/>
    </source>
</evidence>
<evidence type="ECO:0000256" key="8">
    <source>
        <dbReference type="ARBA" id="ARBA00023329"/>
    </source>
</evidence>
<evidence type="ECO:0000256" key="10">
    <source>
        <dbReference type="RuleBase" id="RU366052"/>
    </source>
</evidence>
<dbReference type="SUPFAM" id="SSF49447">
    <property type="entry name" value="Second domain of Mu2 adaptin subunit (ap50) of ap2 adaptor"/>
    <property type="match status" value="1"/>
</dbReference>
<comment type="caution">
    <text evidence="13">The sequence shown here is derived from an EMBL/GenBank/DDBJ whole genome shotgun (WGS) entry which is preliminary data.</text>
</comment>
<organism evidence="13 14">
    <name type="scientific">Candida albicans</name>
    <name type="common">Yeast</name>
    <dbReference type="NCBI Taxonomy" id="5476"/>
    <lineage>
        <taxon>Eukaryota</taxon>
        <taxon>Fungi</taxon>
        <taxon>Dikarya</taxon>
        <taxon>Ascomycota</taxon>
        <taxon>Saccharomycotina</taxon>
        <taxon>Pichiomycetes</taxon>
        <taxon>Debaryomycetaceae</taxon>
        <taxon>Candida/Lodderomyces clade</taxon>
        <taxon>Candida</taxon>
    </lineage>
</organism>
<keyword evidence="3 9" id="KW-0963">Cytoplasm</keyword>
<name>A0A8H6BRE1_CANAX</name>
<comment type="similarity">
    <text evidence="1 9">Belongs to the adaptor complexes medium subunit family. Delta-COP subfamily.</text>
</comment>
<gene>
    <name evidence="13" type="ORF">FOB64_006699</name>
</gene>
<dbReference type="SUPFAM" id="SSF64356">
    <property type="entry name" value="SNARE-like"/>
    <property type="match status" value="1"/>
</dbReference>
<sequence length="454" mass="50412">MDTKEKINQFREIVTSELIYQLEKEFYIVLITNKTSNILQDIDTLHLFASTVSNLLRNIDEREIFESSFEIIDAFDEVISLGYKENLTLTQELEATEERKRRAKEIQRKEMARKTMDQLHSGASAGVGTSSFGYDSYQNNHQPTYQPTPVVETTHSAGSNTTSSSTHSLLSKPRGGGLQLGGKKTTAGRTLPSGNGAHEPLLATNQPVTGSPAPSNAAATRVPNNGILITVNEKVSAQLSRDGSISSSEVKGDLQLRINQTELANAKILLKIAGDKKQFKTHPNVDRNLFQSESHISVKDKSKTFPSNDQPLGVLRWRSVGKQDDTSLVPIVFTIWVSINEEGQAQVTVEYELTNEFVETHPNHPNVENLKILVPVLTDNVHLQDGGNDTVSYELYDGQGVVFNIGTIAIDDPQGSFEFTVPVVDEDSLFQCKCKLILLINKWLKAIFHWVVYL</sequence>
<dbReference type="GO" id="GO:0006890">
    <property type="term" value="P:retrograde vesicle-mediated transport, Golgi to endoplasmic reticulum"/>
    <property type="evidence" value="ECO:0007669"/>
    <property type="project" value="UniProtKB-UniRule"/>
</dbReference>
<evidence type="ECO:0000256" key="2">
    <source>
        <dbReference type="ARBA" id="ARBA00022448"/>
    </source>
</evidence>
<dbReference type="InterPro" id="IPR011012">
    <property type="entry name" value="Longin-like_dom_sf"/>
</dbReference>
<evidence type="ECO:0000259" key="12">
    <source>
        <dbReference type="PROSITE" id="PS51072"/>
    </source>
</evidence>
<dbReference type="GO" id="GO:0006888">
    <property type="term" value="P:endoplasmic reticulum to Golgi vesicle-mediated transport"/>
    <property type="evidence" value="ECO:0007669"/>
    <property type="project" value="TreeGrafter"/>
</dbReference>
<evidence type="ECO:0000256" key="1">
    <source>
        <dbReference type="ARBA" id="ARBA00010516"/>
    </source>
</evidence>
<dbReference type="GO" id="GO:0051645">
    <property type="term" value="P:Golgi localization"/>
    <property type="evidence" value="ECO:0007669"/>
    <property type="project" value="TreeGrafter"/>
</dbReference>
<evidence type="ECO:0000256" key="11">
    <source>
        <dbReference type="SAM" id="MobiDB-lite"/>
    </source>
</evidence>
<keyword evidence="8 9" id="KW-0968">Cytoplasmic vesicle</keyword>
<feature type="domain" description="MHD" evidence="12">
    <location>
        <begin position="224"/>
        <end position="454"/>
    </location>
</feature>
<evidence type="ECO:0000256" key="6">
    <source>
        <dbReference type="ARBA" id="ARBA00023034"/>
    </source>
</evidence>
<evidence type="ECO:0000256" key="7">
    <source>
        <dbReference type="ARBA" id="ARBA00023136"/>
    </source>
</evidence>
<keyword evidence="5 9" id="KW-0653">Protein transport</keyword>
<dbReference type="InterPro" id="IPR028565">
    <property type="entry name" value="MHD"/>
</dbReference>
<feature type="compositionally biased region" description="Low complexity" evidence="11">
    <location>
        <begin position="153"/>
        <end position="171"/>
    </location>
</feature>
<comment type="function">
    <text evidence="9">The coatomer is a cytosolic protein complex that binds to dilysine motifs and reversibly associates with Golgi non-clathrin-coated vesicles, which further mediate biosynthetic protein transport from the ER, via the Golgi up to the trans Golgi network. Coatomer complex is required for budding from Golgi membranes, and is essential for the retrograde Golgi-to-ER transport of dilysine-tagged proteins.</text>
</comment>
<evidence type="ECO:0000256" key="5">
    <source>
        <dbReference type="ARBA" id="ARBA00022927"/>
    </source>
</evidence>
<dbReference type="EMBL" id="JABWAD010000068">
    <property type="protein sequence ID" value="KAF6060501.1"/>
    <property type="molecule type" value="Genomic_DNA"/>
</dbReference>
<comment type="subunit">
    <text evidence="9">Oligomeric complex that consists of at least the alpha, beta, beta', gamma, delta, epsilon and zeta subunits.</text>
</comment>
<keyword evidence="6 9" id="KW-0333">Golgi apparatus</keyword>
<dbReference type="GO" id="GO:0015031">
    <property type="term" value="P:protein transport"/>
    <property type="evidence" value="ECO:0007669"/>
    <property type="project" value="UniProtKB-KW"/>
</dbReference>
<reference evidence="13 14" key="1">
    <citation type="submission" date="2020-03" db="EMBL/GenBank/DDBJ databases">
        <title>FDA dAtabase for Regulatory Grade micrObial Sequences (FDA-ARGOS): Supporting development and validation of Infectious Disease Dx tests.</title>
        <authorList>
            <person name="Campos J."/>
            <person name="Goldberg B."/>
            <person name="Tallon L."/>
            <person name="Sadzewicz L."/>
            <person name="Vavikolanu K."/>
            <person name="Mehta A."/>
            <person name="Aluvathingal J."/>
            <person name="Nadendla S."/>
            <person name="Nandy P."/>
            <person name="Geyer C."/>
            <person name="Yan Y."/>
            <person name="Sichtig H."/>
        </authorList>
    </citation>
    <scope>NUCLEOTIDE SEQUENCE [LARGE SCALE GENOMIC DNA]</scope>
    <source>
        <strain evidence="13 14">FDAARGOS_656</strain>
    </source>
</reference>